<dbReference type="AlphaFoldDB" id="U2JD53"/>
<evidence type="ECO:0000256" key="1">
    <source>
        <dbReference type="SAM" id="Phobius"/>
    </source>
</evidence>
<dbReference type="eggNOG" id="ENOG5032RMQ">
    <property type="taxonomic scope" value="Bacteria"/>
</dbReference>
<evidence type="ECO:0008006" key="4">
    <source>
        <dbReference type="Google" id="ProtNLM"/>
    </source>
</evidence>
<comment type="caution">
    <text evidence="2">The sequence shown here is derived from an EMBL/GenBank/DDBJ whole genome shotgun (WGS) entry which is preliminary data.</text>
</comment>
<accession>U2JD53</accession>
<name>U2JD53_9SPHI</name>
<gene>
    <name evidence="2" type="ORF">M472_17625</name>
</gene>
<dbReference type="STRING" id="1346330.M472_17625"/>
<organism evidence="2 3">
    <name type="scientific">Sphingobacterium paucimobilis HER1398</name>
    <dbReference type="NCBI Taxonomy" id="1346330"/>
    <lineage>
        <taxon>Bacteria</taxon>
        <taxon>Pseudomonadati</taxon>
        <taxon>Bacteroidota</taxon>
        <taxon>Sphingobacteriia</taxon>
        <taxon>Sphingobacteriales</taxon>
        <taxon>Sphingobacteriaceae</taxon>
        <taxon>Sphingobacterium</taxon>
    </lineage>
</organism>
<proteinExistence type="predicted"/>
<dbReference type="PATRIC" id="fig|1346330.5.peg.481"/>
<keyword evidence="1" id="KW-1133">Transmembrane helix</keyword>
<reference evidence="2 3" key="1">
    <citation type="journal article" date="2013" name="Genome Announc.">
        <title>The Draft Genome Sequence of Sphingomonas paucimobilis Strain HER1398 (Proteobacteria), Host to the Giant PAU Phage, Indicates That It Is a Member of the Genus Sphingobacterium (Bacteroidetes).</title>
        <authorList>
            <person name="White R.A.III."/>
            <person name="Suttle C.A."/>
        </authorList>
    </citation>
    <scope>NUCLEOTIDE SEQUENCE [LARGE SCALE GENOMIC DNA]</scope>
    <source>
        <strain evidence="2 3">HER1398</strain>
    </source>
</reference>
<dbReference type="Proteomes" id="UP000016584">
    <property type="component" value="Unassembled WGS sequence"/>
</dbReference>
<protein>
    <recommendedName>
        <fullName evidence="4">DUF4157 domain-containing protein</fullName>
    </recommendedName>
</protein>
<sequence length="116" mass="13986">MRGKVIVSSLLARFFSAGHADAVTIFPFIFVRTAAMVHNKVLMNHERIHLHQALELLVLPFYILYVAEFLVRLICYRDFQKAYLNISFEREAYKNETDLYYLRNRRRWSFIKYYTL</sequence>
<keyword evidence="3" id="KW-1185">Reference proteome</keyword>
<dbReference type="EMBL" id="ATDL01000004">
    <property type="protein sequence ID" value="ERJ60578.1"/>
    <property type="molecule type" value="Genomic_DNA"/>
</dbReference>
<evidence type="ECO:0000313" key="2">
    <source>
        <dbReference type="EMBL" id="ERJ60578.1"/>
    </source>
</evidence>
<keyword evidence="1" id="KW-0812">Transmembrane</keyword>
<evidence type="ECO:0000313" key="3">
    <source>
        <dbReference type="Proteomes" id="UP000016584"/>
    </source>
</evidence>
<keyword evidence="1" id="KW-0472">Membrane</keyword>
<feature type="transmembrane region" description="Helical" evidence="1">
    <location>
        <begin position="56"/>
        <end position="75"/>
    </location>
</feature>
<dbReference type="RefSeq" id="WP_021068676.1">
    <property type="nucleotide sequence ID" value="NZ_ATDL01000004.1"/>
</dbReference>